<dbReference type="GO" id="GO:0016811">
    <property type="term" value="F:hydrolase activity, acting on carbon-nitrogen (but not peptide) bonds, in linear amides"/>
    <property type="evidence" value="ECO:0007669"/>
    <property type="project" value="InterPro"/>
</dbReference>
<evidence type="ECO:0000259" key="1">
    <source>
        <dbReference type="Pfam" id="PF07969"/>
    </source>
</evidence>
<dbReference type="AlphaFoldDB" id="A0A1E5E496"/>
<dbReference type="InterPro" id="IPR023100">
    <property type="entry name" value="D-aminoacylase_insert_dom_sf"/>
</dbReference>
<dbReference type="Pfam" id="PF07969">
    <property type="entry name" value="Amidohydro_3"/>
    <property type="match status" value="1"/>
</dbReference>
<comment type="caution">
    <text evidence="2">The sequence shown here is derived from an EMBL/GenBank/DDBJ whole genome shotgun (WGS) entry which is preliminary data.</text>
</comment>
<dbReference type="OrthoDB" id="9766983at2"/>
<protein>
    <submittedName>
        <fullName evidence="2">D-aminoacylase</fullName>
    </submittedName>
</protein>
<dbReference type="STRING" id="1188252.A1QC_06405"/>
<evidence type="ECO:0000313" key="3">
    <source>
        <dbReference type="Proteomes" id="UP000094070"/>
    </source>
</evidence>
<dbReference type="InterPro" id="IPR011059">
    <property type="entry name" value="Metal-dep_hydrolase_composite"/>
</dbReference>
<sequence>MSFEILFKDVQVVDGTGKKAYFADVAVNGDRIAAIGELAQNDKVKYGQVIDGKGLVLAPGFIDVHTHDDTNVIRLPECLPKISQGVTTVIVGNCGISASPAVLAGDPPDPMNLLGKRKDFKYPSFEAYVHAVQQAQPAVNVAGLVGHTTLRNNVMDDLYRAASSDEIAQMKVQLREAMQQGALGLSSGLAYVSAKSAPTEEVMQLAEELAEYKGIYTTHMRTEFEQILEAMDEAFRTGKHAKVPVVISHLKCAGAGNWGRTVETIDLMERTSKHQDVSCDCYPYSASSSTLDLNQVTEEIDIFITWSEGKPEYAGKMLKDIACDMGLPLIDAAKALQPAGAVYHCMDEADVERVLKYRLTMVGSDGLPNDPHPHPRLWGAFPRVLSHYCRERKLFSLEQAVHKMTGMSAKRYCLADRGEIKVGAYADLVLFDAQEIKDEATFENPIAAAKGIHCVMVNGQVSYSNDKVSKHRHGRFLYRHQQ</sequence>
<dbReference type="PANTHER" id="PTHR11647">
    <property type="entry name" value="HYDRANTOINASE/DIHYDROPYRIMIDINASE FAMILY MEMBER"/>
    <property type="match status" value="1"/>
</dbReference>
<organism evidence="2 3">
    <name type="scientific">Vibrio rumoiensis 1S-45</name>
    <dbReference type="NCBI Taxonomy" id="1188252"/>
    <lineage>
        <taxon>Bacteria</taxon>
        <taxon>Pseudomonadati</taxon>
        <taxon>Pseudomonadota</taxon>
        <taxon>Gammaproteobacteria</taxon>
        <taxon>Vibrionales</taxon>
        <taxon>Vibrionaceae</taxon>
        <taxon>Vibrio</taxon>
    </lineage>
</organism>
<dbReference type="InterPro" id="IPR013108">
    <property type="entry name" value="Amidohydro_3"/>
</dbReference>
<dbReference type="SUPFAM" id="SSF51338">
    <property type="entry name" value="Composite domain of metallo-dependent hydrolases"/>
    <property type="match status" value="1"/>
</dbReference>
<dbReference type="SUPFAM" id="SSF51556">
    <property type="entry name" value="Metallo-dependent hydrolases"/>
    <property type="match status" value="1"/>
</dbReference>
<dbReference type="PANTHER" id="PTHR11647:SF1">
    <property type="entry name" value="COLLAPSIN RESPONSE MEDIATOR PROTEIN"/>
    <property type="match status" value="1"/>
</dbReference>
<evidence type="ECO:0000313" key="2">
    <source>
        <dbReference type="EMBL" id="OEF27550.1"/>
    </source>
</evidence>
<proteinExistence type="predicted"/>
<dbReference type="Gene3D" id="3.20.20.140">
    <property type="entry name" value="Metal-dependent hydrolases"/>
    <property type="match status" value="1"/>
</dbReference>
<name>A0A1E5E496_9VIBR</name>
<dbReference type="Proteomes" id="UP000094070">
    <property type="component" value="Unassembled WGS sequence"/>
</dbReference>
<dbReference type="RefSeq" id="WP_017025748.1">
    <property type="nucleotide sequence ID" value="NZ_AJYK02000032.1"/>
</dbReference>
<dbReference type="InterPro" id="IPR050378">
    <property type="entry name" value="Metallo-dep_Hydrolases_sf"/>
</dbReference>
<dbReference type="Gene3D" id="3.30.1490.130">
    <property type="entry name" value="D-aminoacylase. Domain 3"/>
    <property type="match status" value="1"/>
</dbReference>
<dbReference type="CDD" id="cd01297">
    <property type="entry name" value="D-aminoacylase"/>
    <property type="match status" value="1"/>
</dbReference>
<reference evidence="2 3" key="1">
    <citation type="journal article" date="2012" name="Science">
        <title>Ecological populations of bacteria act as socially cohesive units of antibiotic production and resistance.</title>
        <authorList>
            <person name="Cordero O.X."/>
            <person name="Wildschutte H."/>
            <person name="Kirkup B."/>
            <person name="Proehl S."/>
            <person name="Ngo L."/>
            <person name="Hussain F."/>
            <person name="Le Roux F."/>
            <person name="Mincer T."/>
            <person name="Polz M.F."/>
        </authorList>
    </citation>
    <scope>NUCLEOTIDE SEQUENCE [LARGE SCALE GENOMIC DNA]</scope>
    <source>
        <strain evidence="2 3">1S-45</strain>
    </source>
</reference>
<dbReference type="eggNOG" id="COG3653">
    <property type="taxonomic scope" value="Bacteria"/>
</dbReference>
<feature type="domain" description="Amidohydrolase 3" evidence="1">
    <location>
        <begin position="48"/>
        <end position="463"/>
    </location>
</feature>
<dbReference type="EMBL" id="AJYK02000032">
    <property type="protein sequence ID" value="OEF27550.1"/>
    <property type="molecule type" value="Genomic_DNA"/>
</dbReference>
<dbReference type="Gene3D" id="2.30.40.10">
    <property type="entry name" value="Urease, subunit C, domain 1"/>
    <property type="match status" value="1"/>
</dbReference>
<dbReference type="GO" id="GO:0005829">
    <property type="term" value="C:cytosol"/>
    <property type="evidence" value="ECO:0007669"/>
    <property type="project" value="TreeGrafter"/>
</dbReference>
<gene>
    <name evidence="2" type="ORF">A1QC_06405</name>
</gene>
<keyword evidence="3" id="KW-1185">Reference proteome</keyword>
<accession>A0A1E5E496</accession>
<dbReference type="GO" id="GO:0016812">
    <property type="term" value="F:hydrolase activity, acting on carbon-nitrogen (but not peptide) bonds, in cyclic amides"/>
    <property type="evidence" value="ECO:0007669"/>
    <property type="project" value="TreeGrafter"/>
</dbReference>
<dbReference type="InterPro" id="IPR032466">
    <property type="entry name" value="Metal_Hydrolase"/>
</dbReference>